<dbReference type="PROSITE" id="PS50011">
    <property type="entry name" value="PROTEIN_KINASE_DOM"/>
    <property type="match status" value="1"/>
</dbReference>
<keyword evidence="14" id="KW-1133">Transmembrane helix</keyword>
<evidence type="ECO:0000256" key="8">
    <source>
        <dbReference type="ARBA" id="ARBA00022968"/>
    </source>
</evidence>
<evidence type="ECO:0000256" key="1">
    <source>
        <dbReference type="ARBA" id="ARBA00012513"/>
    </source>
</evidence>
<dbReference type="CDD" id="cd14014">
    <property type="entry name" value="STKc_PknB_like"/>
    <property type="match status" value="1"/>
</dbReference>
<comment type="catalytic activity">
    <reaction evidence="9">
        <text>L-threonyl-[protein] + ATP = O-phospho-L-threonyl-[protein] + ADP + H(+)</text>
        <dbReference type="Rhea" id="RHEA:46608"/>
        <dbReference type="Rhea" id="RHEA-COMP:11060"/>
        <dbReference type="Rhea" id="RHEA-COMP:11605"/>
        <dbReference type="ChEBI" id="CHEBI:15378"/>
        <dbReference type="ChEBI" id="CHEBI:30013"/>
        <dbReference type="ChEBI" id="CHEBI:30616"/>
        <dbReference type="ChEBI" id="CHEBI:61977"/>
        <dbReference type="ChEBI" id="CHEBI:456216"/>
        <dbReference type="EC" id="2.7.11.1"/>
    </reaction>
</comment>
<dbReference type="SUPFAM" id="SSF56112">
    <property type="entry name" value="Protein kinase-like (PK-like)"/>
    <property type="match status" value="1"/>
</dbReference>
<dbReference type="NCBIfam" id="NF033483">
    <property type="entry name" value="PknB_PASTA_kin"/>
    <property type="match status" value="1"/>
</dbReference>
<feature type="domain" description="PASTA" evidence="16">
    <location>
        <begin position="420"/>
        <end position="489"/>
    </location>
</feature>
<comment type="caution">
    <text evidence="17">The sequence shown here is derived from an EMBL/GenBank/DDBJ whole genome shotgun (WGS) entry which is preliminary data.</text>
</comment>
<evidence type="ECO:0000256" key="4">
    <source>
        <dbReference type="ARBA" id="ARBA00022679"/>
    </source>
</evidence>
<keyword evidence="6 17" id="KW-0418">Kinase</keyword>
<dbReference type="CDD" id="cd06577">
    <property type="entry name" value="PASTA_pknB"/>
    <property type="match status" value="3"/>
</dbReference>
<feature type="transmembrane region" description="Helical" evidence="14">
    <location>
        <begin position="326"/>
        <end position="348"/>
    </location>
</feature>
<keyword evidence="7 13" id="KW-0067">ATP-binding</keyword>
<evidence type="ECO:0000256" key="11">
    <source>
        <dbReference type="ARBA" id="ARBA00060432"/>
    </source>
</evidence>
<dbReference type="Gene3D" id="3.30.200.20">
    <property type="entry name" value="Phosphorylase Kinase, domain 1"/>
    <property type="match status" value="1"/>
</dbReference>
<keyword evidence="14" id="KW-0472">Membrane</keyword>
<dbReference type="SMART" id="SM00740">
    <property type="entry name" value="PASTA"/>
    <property type="match status" value="3"/>
</dbReference>
<dbReference type="Gene3D" id="1.10.510.10">
    <property type="entry name" value="Transferase(Phosphotransferase) domain 1"/>
    <property type="match status" value="1"/>
</dbReference>
<dbReference type="Gene3D" id="2.60.40.2560">
    <property type="match status" value="1"/>
</dbReference>
<proteinExistence type="predicted"/>
<dbReference type="FunFam" id="1.10.510.10:FF:000021">
    <property type="entry name" value="Serine/threonine protein kinase"/>
    <property type="match status" value="1"/>
</dbReference>
<dbReference type="GO" id="GO:0005524">
    <property type="term" value="F:ATP binding"/>
    <property type="evidence" value="ECO:0007669"/>
    <property type="project" value="UniProtKB-UniRule"/>
</dbReference>
<dbReference type="Proteomes" id="UP000294650">
    <property type="component" value="Unassembled WGS sequence"/>
</dbReference>
<dbReference type="SMART" id="SM00220">
    <property type="entry name" value="S_TKc"/>
    <property type="match status" value="1"/>
</dbReference>
<dbReference type="InterPro" id="IPR017441">
    <property type="entry name" value="Protein_kinase_ATP_BS"/>
</dbReference>
<keyword evidence="4" id="KW-0808">Transferase</keyword>
<evidence type="ECO:0000313" key="18">
    <source>
        <dbReference type="Proteomes" id="UP000294650"/>
    </source>
</evidence>
<dbReference type="PROSITE" id="PS00108">
    <property type="entry name" value="PROTEIN_KINASE_ST"/>
    <property type="match status" value="1"/>
</dbReference>
<evidence type="ECO:0000259" key="16">
    <source>
        <dbReference type="PROSITE" id="PS51178"/>
    </source>
</evidence>
<evidence type="ECO:0000313" key="17">
    <source>
        <dbReference type="EMBL" id="TCT26820.1"/>
    </source>
</evidence>
<evidence type="ECO:0000256" key="13">
    <source>
        <dbReference type="PROSITE-ProRule" id="PRU10141"/>
    </source>
</evidence>
<keyword evidence="3" id="KW-0309">Germination</keyword>
<dbReference type="InterPro" id="IPR005543">
    <property type="entry name" value="PASTA_dom"/>
</dbReference>
<evidence type="ECO:0000256" key="9">
    <source>
        <dbReference type="ARBA" id="ARBA00047899"/>
    </source>
</evidence>
<comment type="catalytic activity">
    <reaction evidence="10">
        <text>L-seryl-[protein] + ATP = O-phospho-L-seryl-[protein] + ADP + H(+)</text>
        <dbReference type="Rhea" id="RHEA:17989"/>
        <dbReference type="Rhea" id="RHEA-COMP:9863"/>
        <dbReference type="Rhea" id="RHEA-COMP:11604"/>
        <dbReference type="ChEBI" id="CHEBI:15378"/>
        <dbReference type="ChEBI" id="CHEBI:29999"/>
        <dbReference type="ChEBI" id="CHEBI:30616"/>
        <dbReference type="ChEBI" id="CHEBI:83421"/>
        <dbReference type="ChEBI" id="CHEBI:456216"/>
        <dbReference type="EC" id="2.7.11.1"/>
    </reaction>
</comment>
<feature type="domain" description="PASTA" evidence="16">
    <location>
        <begin position="490"/>
        <end position="556"/>
    </location>
</feature>
<evidence type="ECO:0000256" key="2">
    <source>
        <dbReference type="ARBA" id="ARBA00022527"/>
    </source>
</evidence>
<sequence>MLNDRYRIIDTIGGGGMANVYLARDTILQRDVAIKVLRMEYANDDEFIERFRREAQSTISLSHPNIVNIYDVGEEGDIYYLVMEYVKGMTLKQYIQKHAPLPVEQAVDFMQQIIAAIRHAHENGIVHRDIKPQNILVNDHGTIKVTDFGIAMALTGTTLTQTNSVLGSVHYLSPEQARGGMATKKSDIYSLGIVLFEMLSGRLPFSGESAVSIALKHLQSNTPSVKRWNPDVPQSLENVVLKATAKDPFHRYEDIQEMEEDLNTALLPERLYEKRFEVPEIDGEETKAIPVITNDTFKGLKDDDTIVVDKNRTEPRNNNQKRRKKWPVIIGSIIAFLIVAGIAALFLIPKMLIPEEVEVADVAGLPYEEAYEKLSDLNLNVERETQYSDTVAEGYVIKTDPDAGSVVREGSTVSVFTSLGKEKKAFDNYEGKPFDQVKQLLEEELNYKDVVAIDRASDEPEGQIIDHYQPMPGDEVIPEETTVIFVVSTGPPKVVLRSLKGSTEEEARAYIMENDLSLNIEREYSDEIPEGHVIRQDPEPYTEVEKQTDITIYISDGPEPKPPVTREVTFTVDIDEEGEEPKDHEVNIYVEDINHDFTELYRSDTIRQDKEYTIELTIPPDSSGRYKVVLNDEVIIDRQVPYEEGE</sequence>
<evidence type="ECO:0000256" key="14">
    <source>
        <dbReference type="SAM" id="Phobius"/>
    </source>
</evidence>
<keyword evidence="18" id="KW-1185">Reference proteome</keyword>
<evidence type="ECO:0000256" key="5">
    <source>
        <dbReference type="ARBA" id="ARBA00022741"/>
    </source>
</evidence>
<dbReference type="Pfam" id="PF03793">
    <property type="entry name" value="PASTA"/>
    <property type="match status" value="3"/>
</dbReference>
<keyword evidence="5 13" id="KW-0547">Nucleotide-binding</keyword>
<feature type="domain" description="PASTA" evidence="16">
    <location>
        <begin position="353"/>
        <end position="419"/>
    </location>
</feature>
<dbReference type="InterPro" id="IPR011009">
    <property type="entry name" value="Kinase-like_dom_sf"/>
</dbReference>
<protein>
    <recommendedName>
        <fullName evidence="12">Serine/threonine-protein kinase PrkC</fullName>
        <ecNumber evidence="1">2.7.11.1</ecNumber>
    </recommendedName>
</protein>
<name>A0A4R3ND37_9BACI</name>
<dbReference type="EC" id="2.7.11.1" evidence="1"/>
<evidence type="ECO:0000256" key="12">
    <source>
        <dbReference type="ARBA" id="ARBA00070041"/>
    </source>
</evidence>
<evidence type="ECO:0000256" key="7">
    <source>
        <dbReference type="ARBA" id="ARBA00022840"/>
    </source>
</evidence>
<dbReference type="Pfam" id="PF00069">
    <property type="entry name" value="Pkinase"/>
    <property type="match status" value="1"/>
</dbReference>
<dbReference type="AlphaFoldDB" id="A0A4R3ND37"/>
<dbReference type="PROSITE" id="PS51178">
    <property type="entry name" value="PASTA"/>
    <property type="match status" value="3"/>
</dbReference>
<dbReference type="PANTHER" id="PTHR43289">
    <property type="entry name" value="MITOGEN-ACTIVATED PROTEIN KINASE KINASE KINASE 20-RELATED"/>
    <property type="match status" value="1"/>
</dbReference>
<gene>
    <name evidence="17" type="ORF">EDD68_101173</name>
</gene>
<dbReference type="PROSITE" id="PS00107">
    <property type="entry name" value="PROTEIN_KINASE_ATP"/>
    <property type="match status" value="1"/>
</dbReference>
<dbReference type="GO" id="GO:0009847">
    <property type="term" value="P:spore germination"/>
    <property type="evidence" value="ECO:0007669"/>
    <property type="project" value="UniProtKB-ARBA"/>
</dbReference>
<dbReference type="GO" id="GO:0007165">
    <property type="term" value="P:signal transduction"/>
    <property type="evidence" value="ECO:0007669"/>
    <property type="project" value="UniProtKB-ARBA"/>
</dbReference>
<dbReference type="InterPro" id="IPR000719">
    <property type="entry name" value="Prot_kinase_dom"/>
</dbReference>
<dbReference type="GO" id="GO:0071224">
    <property type="term" value="P:cellular response to peptidoglycan"/>
    <property type="evidence" value="ECO:0007669"/>
    <property type="project" value="UniProtKB-ARBA"/>
</dbReference>
<feature type="binding site" evidence="13">
    <location>
        <position position="35"/>
    </location>
    <ligand>
        <name>ATP</name>
        <dbReference type="ChEBI" id="CHEBI:30616"/>
    </ligand>
</feature>
<evidence type="ECO:0000256" key="10">
    <source>
        <dbReference type="ARBA" id="ARBA00048679"/>
    </source>
</evidence>
<dbReference type="GO" id="GO:0004674">
    <property type="term" value="F:protein serine/threonine kinase activity"/>
    <property type="evidence" value="ECO:0007669"/>
    <property type="project" value="UniProtKB-KW"/>
</dbReference>
<evidence type="ECO:0000259" key="15">
    <source>
        <dbReference type="PROSITE" id="PS50011"/>
    </source>
</evidence>
<evidence type="ECO:0000256" key="3">
    <source>
        <dbReference type="ARBA" id="ARBA00022544"/>
    </source>
</evidence>
<dbReference type="Gene3D" id="3.30.10.20">
    <property type="match status" value="3"/>
</dbReference>
<keyword evidence="2 17" id="KW-0723">Serine/threonine-protein kinase</keyword>
<dbReference type="InterPro" id="IPR008271">
    <property type="entry name" value="Ser/Thr_kinase_AS"/>
</dbReference>
<dbReference type="PANTHER" id="PTHR43289:SF34">
    <property type="entry name" value="SERINE_THREONINE-PROTEIN KINASE YBDM-RELATED"/>
    <property type="match status" value="1"/>
</dbReference>
<reference evidence="17 18" key="1">
    <citation type="submission" date="2019-03" db="EMBL/GenBank/DDBJ databases">
        <title>Genomic Encyclopedia of Type Strains, Phase IV (KMG-IV): sequencing the most valuable type-strain genomes for metagenomic binning, comparative biology and taxonomic classification.</title>
        <authorList>
            <person name="Goeker M."/>
        </authorList>
    </citation>
    <scope>NUCLEOTIDE SEQUENCE [LARGE SCALE GENOMIC DNA]</scope>
    <source>
        <strain evidence="17 18">DSM 25894</strain>
    </source>
</reference>
<feature type="domain" description="Protein kinase" evidence="15">
    <location>
        <begin position="6"/>
        <end position="266"/>
    </location>
</feature>
<dbReference type="FunFam" id="3.30.200.20:FF:000035">
    <property type="entry name" value="Serine/threonine protein kinase Stk1"/>
    <property type="match status" value="1"/>
</dbReference>
<dbReference type="EMBL" id="SMAN01000001">
    <property type="protein sequence ID" value="TCT26820.1"/>
    <property type="molecule type" value="Genomic_DNA"/>
</dbReference>
<accession>A0A4R3ND37</accession>
<keyword evidence="8" id="KW-0735">Signal-anchor</keyword>
<organism evidence="17 18">
    <name type="scientific">Melghiribacillus thermohalophilus</name>
    <dbReference type="NCBI Taxonomy" id="1324956"/>
    <lineage>
        <taxon>Bacteria</taxon>
        <taxon>Bacillati</taxon>
        <taxon>Bacillota</taxon>
        <taxon>Bacilli</taxon>
        <taxon>Bacillales</taxon>
        <taxon>Bacillaceae</taxon>
        <taxon>Melghiribacillus</taxon>
    </lineage>
</organism>
<comment type="subcellular location">
    <subcellularLocation>
        <location evidence="11">Spore membrane</location>
        <topology evidence="11">Single-pass type II membrane protein</topology>
    </subcellularLocation>
</comment>
<keyword evidence="14" id="KW-0812">Transmembrane</keyword>
<evidence type="ECO:0000256" key="6">
    <source>
        <dbReference type="ARBA" id="ARBA00022777"/>
    </source>
</evidence>